<comment type="caution">
    <text evidence="7">The sequence shown here is derived from an EMBL/GenBank/DDBJ whole genome shotgun (WGS) entry which is preliminary data.</text>
</comment>
<gene>
    <name evidence="7" type="ORF">DZC30_21610</name>
</gene>
<dbReference type="PIRSF" id="PIRSF006324">
    <property type="entry name" value="LeuE"/>
    <property type="match status" value="1"/>
</dbReference>
<dbReference type="AlphaFoldDB" id="A0A373F7U4"/>
<evidence type="ECO:0000256" key="4">
    <source>
        <dbReference type="ARBA" id="ARBA00022989"/>
    </source>
</evidence>
<dbReference type="Pfam" id="PF01810">
    <property type="entry name" value="LysE"/>
    <property type="match status" value="1"/>
</dbReference>
<dbReference type="GO" id="GO:0015171">
    <property type="term" value="F:amino acid transmembrane transporter activity"/>
    <property type="evidence" value="ECO:0007669"/>
    <property type="project" value="TreeGrafter"/>
</dbReference>
<comment type="subcellular location">
    <subcellularLocation>
        <location evidence="1">Cell membrane</location>
        <topology evidence="1">Multi-pass membrane protein</topology>
    </subcellularLocation>
</comment>
<feature type="transmembrane region" description="Helical" evidence="6">
    <location>
        <begin position="38"/>
        <end position="62"/>
    </location>
</feature>
<dbReference type="InterPro" id="IPR001123">
    <property type="entry name" value="LeuE-type"/>
</dbReference>
<dbReference type="GO" id="GO:0005886">
    <property type="term" value="C:plasma membrane"/>
    <property type="evidence" value="ECO:0007669"/>
    <property type="project" value="UniProtKB-SubCell"/>
</dbReference>
<keyword evidence="5 6" id="KW-0472">Membrane</keyword>
<evidence type="ECO:0000256" key="2">
    <source>
        <dbReference type="ARBA" id="ARBA00022475"/>
    </source>
</evidence>
<feature type="transmembrane region" description="Helical" evidence="6">
    <location>
        <begin position="200"/>
        <end position="219"/>
    </location>
</feature>
<feature type="transmembrane region" description="Helical" evidence="6">
    <location>
        <begin position="68"/>
        <end position="89"/>
    </location>
</feature>
<protein>
    <submittedName>
        <fullName evidence="7">LysE family translocator</fullName>
    </submittedName>
</protein>
<dbReference type="PANTHER" id="PTHR30086">
    <property type="entry name" value="ARGININE EXPORTER PROTEIN ARGO"/>
    <property type="match status" value="1"/>
</dbReference>
<proteinExistence type="predicted"/>
<evidence type="ECO:0000256" key="3">
    <source>
        <dbReference type="ARBA" id="ARBA00022692"/>
    </source>
</evidence>
<keyword evidence="4 6" id="KW-1133">Transmembrane helix</keyword>
<keyword evidence="3 6" id="KW-0812">Transmembrane</keyword>
<evidence type="ECO:0000256" key="6">
    <source>
        <dbReference type="SAM" id="Phobius"/>
    </source>
</evidence>
<dbReference type="OrthoDB" id="9784202at2"/>
<feature type="transmembrane region" description="Helical" evidence="6">
    <location>
        <begin position="123"/>
        <end position="146"/>
    </location>
</feature>
<name>A0A373F7U4_COMTE</name>
<evidence type="ECO:0000313" key="7">
    <source>
        <dbReference type="EMBL" id="RGE39602.1"/>
    </source>
</evidence>
<keyword evidence="8" id="KW-1185">Reference proteome</keyword>
<dbReference type="EMBL" id="QURR01000048">
    <property type="protein sequence ID" value="RGE39602.1"/>
    <property type="molecule type" value="Genomic_DNA"/>
</dbReference>
<evidence type="ECO:0000313" key="8">
    <source>
        <dbReference type="Proteomes" id="UP000261948"/>
    </source>
</evidence>
<dbReference type="Proteomes" id="UP000261948">
    <property type="component" value="Unassembled WGS sequence"/>
</dbReference>
<reference evidence="7 8" key="1">
    <citation type="submission" date="2018-08" db="EMBL/GenBank/DDBJ databases">
        <title>Comamonas testosteroni strain SWCO2.</title>
        <authorList>
            <person name="Jiang N."/>
            <person name="Zhang X.Z."/>
        </authorList>
    </citation>
    <scope>NUCLEOTIDE SEQUENCE [LARGE SCALE GENOMIC DNA]</scope>
    <source>
        <strain evidence="7 8">SWCO2</strain>
    </source>
</reference>
<organism evidence="7 8">
    <name type="scientific">Comamonas testosteroni</name>
    <name type="common">Pseudomonas testosteroni</name>
    <dbReference type="NCBI Taxonomy" id="285"/>
    <lineage>
        <taxon>Bacteria</taxon>
        <taxon>Pseudomonadati</taxon>
        <taxon>Pseudomonadota</taxon>
        <taxon>Betaproteobacteria</taxon>
        <taxon>Burkholderiales</taxon>
        <taxon>Comamonadaceae</taxon>
        <taxon>Comamonas</taxon>
    </lineage>
</organism>
<dbReference type="PANTHER" id="PTHR30086:SF21">
    <property type="entry name" value="TRANSPORT PROTEIN"/>
    <property type="match status" value="1"/>
</dbReference>
<accession>A0A373F7U4</accession>
<evidence type="ECO:0000256" key="1">
    <source>
        <dbReference type="ARBA" id="ARBA00004651"/>
    </source>
</evidence>
<sequence>MNAWPIVILVTTLAVISPGADFAMVTRTSLMQSRRAGLWVALGIGCGVLVHVGYTLLGLGVLLQQLPWLFTALKWAGAAYLVWLGISLWRGARSIQTDGEQGPPIAGNGDALGKAQRASGGSYFSLGFLTNALNPKTALFIISLFMQVAGPGVSLPTQLAYGLFIAAAHVLWFALVAYFFSAPVLQPRVQAIRPWVDRSLGCVLMGLGVLLIGTSAPQLL</sequence>
<evidence type="ECO:0000256" key="5">
    <source>
        <dbReference type="ARBA" id="ARBA00023136"/>
    </source>
</evidence>
<feature type="transmembrane region" description="Helical" evidence="6">
    <location>
        <begin position="158"/>
        <end position="180"/>
    </location>
</feature>
<feature type="transmembrane region" description="Helical" evidence="6">
    <location>
        <begin position="6"/>
        <end position="26"/>
    </location>
</feature>
<keyword evidence="2" id="KW-1003">Cell membrane</keyword>